<feature type="signal peptide" evidence="2">
    <location>
        <begin position="1"/>
        <end position="19"/>
    </location>
</feature>
<dbReference type="Proteomes" id="UP000678393">
    <property type="component" value="Unassembled WGS sequence"/>
</dbReference>
<protein>
    <recommendedName>
        <fullName evidence="3">MD-2-related lipid-recognition domain-containing protein</fullName>
    </recommendedName>
</protein>
<evidence type="ECO:0000313" key="5">
    <source>
        <dbReference type="Proteomes" id="UP000678393"/>
    </source>
</evidence>
<dbReference type="EMBL" id="CAJHNH020003410">
    <property type="protein sequence ID" value="CAG5129237.1"/>
    <property type="molecule type" value="Genomic_DNA"/>
</dbReference>
<proteinExistence type="predicted"/>
<sequence length="206" mass="22544">MQHWIFTCVFLSLTALAVALLQQPKDVISFSEEEGEKLDFWLHKLIQEKSKRLTTFKYNNCGDPTKEVANITTLIIGPDPLVFPGPLRVQFSGIAKQTIQSPVRVALVLEVKVGSIWVKIPCIQNLGSCTYEDLCELLAQITECPAPLVSAGIPCACPYKQGPYSLPQAEFDILVALFPAGDYHAVANVTNGVTSIACVELFVTFG</sequence>
<dbReference type="InterPro" id="IPR003172">
    <property type="entry name" value="ML_dom"/>
</dbReference>
<reference evidence="4" key="1">
    <citation type="submission" date="2021-04" db="EMBL/GenBank/DDBJ databases">
        <authorList>
            <consortium name="Molecular Ecology Group"/>
        </authorList>
    </citation>
    <scope>NUCLEOTIDE SEQUENCE</scope>
</reference>
<gene>
    <name evidence="4" type="ORF">CUNI_LOCUS14795</name>
</gene>
<dbReference type="GO" id="GO:0008047">
    <property type="term" value="F:enzyme activator activity"/>
    <property type="evidence" value="ECO:0007669"/>
    <property type="project" value="InterPro"/>
</dbReference>
<name>A0A8S3ZID4_9EUPU</name>
<organism evidence="4 5">
    <name type="scientific">Candidula unifasciata</name>
    <dbReference type="NCBI Taxonomy" id="100452"/>
    <lineage>
        <taxon>Eukaryota</taxon>
        <taxon>Metazoa</taxon>
        <taxon>Spiralia</taxon>
        <taxon>Lophotrochozoa</taxon>
        <taxon>Mollusca</taxon>
        <taxon>Gastropoda</taxon>
        <taxon>Heterobranchia</taxon>
        <taxon>Euthyneura</taxon>
        <taxon>Panpulmonata</taxon>
        <taxon>Eupulmonata</taxon>
        <taxon>Stylommatophora</taxon>
        <taxon>Helicina</taxon>
        <taxon>Helicoidea</taxon>
        <taxon>Geomitridae</taxon>
        <taxon>Candidula</taxon>
    </lineage>
</organism>
<dbReference type="InterPro" id="IPR036846">
    <property type="entry name" value="GM2-AP_sf"/>
</dbReference>
<dbReference type="PANTHER" id="PTHR17357:SF0">
    <property type="entry name" value="GANGLIOSIDE GM2 ACTIVATOR"/>
    <property type="match status" value="1"/>
</dbReference>
<dbReference type="GO" id="GO:0006689">
    <property type="term" value="P:ganglioside catabolic process"/>
    <property type="evidence" value="ECO:0007669"/>
    <property type="project" value="InterPro"/>
</dbReference>
<evidence type="ECO:0000256" key="2">
    <source>
        <dbReference type="SAM" id="SignalP"/>
    </source>
</evidence>
<dbReference type="GO" id="GO:0009898">
    <property type="term" value="C:cytoplasmic side of plasma membrane"/>
    <property type="evidence" value="ECO:0007669"/>
    <property type="project" value="TreeGrafter"/>
</dbReference>
<evidence type="ECO:0000259" key="3">
    <source>
        <dbReference type="SMART" id="SM00737"/>
    </source>
</evidence>
<dbReference type="SUPFAM" id="SSF63707">
    <property type="entry name" value="Ganglioside M2 (gm2) activator"/>
    <property type="match status" value="1"/>
</dbReference>
<dbReference type="Gene3D" id="2.70.220.10">
    <property type="entry name" value="Ganglioside GM2 activator"/>
    <property type="match status" value="1"/>
</dbReference>
<keyword evidence="5" id="KW-1185">Reference proteome</keyword>
<dbReference type="AlphaFoldDB" id="A0A8S3ZID4"/>
<feature type="domain" description="MD-2-related lipid-recognition" evidence="3">
    <location>
        <begin position="58"/>
        <end position="203"/>
    </location>
</feature>
<dbReference type="PANTHER" id="PTHR17357">
    <property type="entry name" value="GM2 GANGLIOSIDE ACTIVATOR PROTEIN"/>
    <property type="match status" value="1"/>
</dbReference>
<feature type="chain" id="PRO_5035803475" description="MD-2-related lipid-recognition domain-containing protein" evidence="2">
    <location>
        <begin position="20"/>
        <end position="206"/>
    </location>
</feature>
<accession>A0A8S3ZID4</accession>
<dbReference type="GO" id="GO:0005319">
    <property type="term" value="F:lipid transporter activity"/>
    <property type="evidence" value="ECO:0007669"/>
    <property type="project" value="TreeGrafter"/>
</dbReference>
<dbReference type="Pfam" id="PF02221">
    <property type="entry name" value="E1_DerP2_DerF2"/>
    <property type="match status" value="1"/>
</dbReference>
<dbReference type="SMART" id="SM00737">
    <property type="entry name" value="ML"/>
    <property type="match status" value="1"/>
</dbReference>
<comment type="caution">
    <text evidence="4">The sequence shown here is derived from an EMBL/GenBank/DDBJ whole genome shotgun (WGS) entry which is preliminary data.</text>
</comment>
<dbReference type="OrthoDB" id="6409159at2759"/>
<evidence type="ECO:0000256" key="1">
    <source>
        <dbReference type="ARBA" id="ARBA00022729"/>
    </source>
</evidence>
<dbReference type="InterPro" id="IPR028996">
    <property type="entry name" value="GM2-AP"/>
</dbReference>
<keyword evidence="1 2" id="KW-0732">Signal</keyword>
<evidence type="ECO:0000313" key="4">
    <source>
        <dbReference type="EMBL" id="CAG5129237.1"/>
    </source>
</evidence>